<evidence type="ECO:0008006" key="3">
    <source>
        <dbReference type="Google" id="ProtNLM"/>
    </source>
</evidence>
<dbReference type="KEGG" id="chu:CHU_3322"/>
<dbReference type="RefSeq" id="WP_011586669.1">
    <property type="nucleotide sequence ID" value="NC_008255.1"/>
</dbReference>
<dbReference type="OrthoDB" id="667380at2"/>
<evidence type="ECO:0000313" key="1">
    <source>
        <dbReference type="EMBL" id="ABG60561.1"/>
    </source>
</evidence>
<evidence type="ECO:0000313" key="2">
    <source>
        <dbReference type="Proteomes" id="UP000001822"/>
    </source>
</evidence>
<sequence length="150" mass="16823">MITLKNDLYTYCNDYVLERITRLKTEIKKTQSSANEETKSSAGDKYETGRAMAQLEIEKNTKQLSEAEKLEGMMQAIVTDRISEIIIPGSLVTTSKGIFYISISIGLITFQDKQYFIIAPDSPIGKLFMGKKTGDTVSWNNTVYAIQSIC</sequence>
<proteinExistence type="predicted"/>
<keyword evidence="2" id="KW-1185">Reference proteome</keyword>
<protein>
    <recommendedName>
        <fullName evidence="3">3-oxoacyl-ACP synthase</fullName>
    </recommendedName>
</protein>
<gene>
    <name evidence="1" type="ordered locus">CHU_3322</name>
</gene>
<dbReference type="AlphaFoldDB" id="A0A6N4SVQ9"/>
<dbReference type="EMBL" id="CP000383">
    <property type="protein sequence ID" value="ABG60561.1"/>
    <property type="molecule type" value="Genomic_DNA"/>
</dbReference>
<dbReference type="Proteomes" id="UP000001822">
    <property type="component" value="Chromosome"/>
</dbReference>
<accession>A0A6N4SVQ9</accession>
<name>A0A6N4SVQ9_CYTH3</name>
<organism evidence="1 2">
    <name type="scientific">Cytophaga hutchinsonii (strain ATCC 33406 / DSM 1761 / CIP 103989 / NBRC 15051 / NCIMB 9469 / D465)</name>
    <dbReference type="NCBI Taxonomy" id="269798"/>
    <lineage>
        <taxon>Bacteria</taxon>
        <taxon>Pseudomonadati</taxon>
        <taxon>Bacteroidota</taxon>
        <taxon>Cytophagia</taxon>
        <taxon>Cytophagales</taxon>
        <taxon>Cytophagaceae</taxon>
        <taxon>Cytophaga</taxon>
    </lineage>
</organism>
<reference evidence="1 2" key="1">
    <citation type="journal article" date="2007" name="Appl. Environ. Microbiol.">
        <title>Genome sequence of the cellulolytic gliding bacterium Cytophaga hutchinsonii.</title>
        <authorList>
            <person name="Xie G."/>
            <person name="Bruce D.C."/>
            <person name="Challacombe J.F."/>
            <person name="Chertkov O."/>
            <person name="Detter J.C."/>
            <person name="Gilna P."/>
            <person name="Han C.S."/>
            <person name="Lucas S."/>
            <person name="Misra M."/>
            <person name="Myers G.L."/>
            <person name="Richardson P."/>
            <person name="Tapia R."/>
            <person name="Thayer N."/>
            <person name="Thompson L.S."/>
            <person name="Brettin T.S."/>
            <person name="Henrissat B."/>
            <person name="Wilson D.B."/>
            <person name="McBride M.J."/>
        </authorList>
    </citation>
    <scope>NUCLEOTIDE SEQUENCE [LARGE SCALE GENOMIC DNA]</scope>
    <source>
        <strain evidence="2">ATCC 33406 / DSM 1761 / CIP 103989 / NBRC 15051 / NCIMB 9469 / D465</strain>
    </source>
</reference>